<dbReference type="AlphaFoldDB" id="A0AAW0VUW9"/>
<evidence type="ECO:0000313" key="1">
    <source>
        <dbReference type="EMBL" id="KAK8720277.1"/>
    </source>
</evidence>
<organism evidence="1 2">
    <name type="scientific">Cherax quadricarinatus</name>
    <name type="common">Australian red claw crayfish</name>
    <dbReference type="NCBI Taxonomy" id="27406"/>
    <lineage>
        <taxon>Eukaryota</taxon>
        <taxon>Metazoa</taxon>
        <taxon>Ecdysozoa</taxon>
        <taxon>Arthropoda</taxon>
        <taxon>Crustacea</taxon>
        <taxon>Multicrustacea</taxon>
        <taxon>Malacostraca</taxon>
        <taxon>Eumalacostraca</taxon>
        <taxon>Eucarida</taxon>
        <taxon>Decapoda</taxon>
        <taxon>Pleocyemata</taxon>
        <taxon>Astacidea</taxon>
        <taxon>Parastacoidea</taxon>
        <taxon>Parastacidae</taxon>
        <taxon>Cherax</taxon>
    </lineage>
</organism>
<accession>A0AAW0VUW9</accession>
<evidence type="ECO:0000313" key="2">
    <source>
        <dbReference type="Proteomes" id="UP001445076"/>
    </source>
</evidence>
<reference evidence="1 2" key="1">
    <citation type="journal article" date="2024" name="BMC Genomics">
        <title>Genome assembly of redclaw crayfish (Cherax quadricarinatus) provides insights into its immune adaptation and hypoxia tolerance.</title>
        <authorList>
            <person name="Liu Z."/>
            <person name="Zheng J."/>
            <person name="Li H."/>
            <person name="Fang K."/>
            <person name="Wang S."/>
            <person name="He J."/>
            <person name="Zhou D."/>
            <person name="Weng S."/>
            <person name="Chi M."/>
            <person name="Gu Z."/>
            <person name="He J."/>
            <person name="Li F."/>
            <person name="Wang M."/>
        </authorList>
    </citation>
    <scope>NUCLEOTIDE SEQUENCE [LARGE SCALE GENOMIC DNA]</scope>
    <source>
        <strain evidence="1">ZL_2023a</strain>
    </source>
</reference>
<dbReference type="EMBL" id="JARKIK010000635">
    <property type="protein sequence ID" value="KAK8720277.1"/>
    <property type="molecule type" value="Genomic_DNA"/>
</dbReference>
<feature type="non-terminal residue" evidence="1">
    <location>
        <position position="171"/>
    </location>
</feature>
<gene>
    <name evidence="1" type="ORF">OTU49_013448</name>
</gene>
<dbReference type="Proteomes" id="UP001445076">
    <property type="component" value="Unassembled WGS sequence"/>
</dbReference>
<comment type="caution">
    <text evidence="1">The sequence shown here is derived from an EMBL/GenBank/DDBJ whole genome shotgun (WGS) entry which is preliminary data.</text>
</comment>
<name>A0AAW0VUW9_CHEQU</name>
<feature type="non-terminal residue" evidence="1">
    <location>
        <position position="1"/>
    </location>
</feature>
<proteinExistence type="predicted"/>
<sequence length="171" mass="19143">CKALFPHLEPSEVHIDVMSEPDDVSDLLHLLDVLTSYNHHCIGLALHHHYLHDDAVTTSDKILQRVQPKNYLMVFRGHLSDVTLLPSSLMRLYLAIVSDDHARHLLPQLHSLVTQLEYLDDLAVRIPAKVTPEALQPLPKTQKFVEVVLSGVSDAGVSHACDVVHKLQPPK</sequence>
<keyword evidence="2" id="KW-1185">Reference proteome</keyword>
<protein>
    <submittedName>
        <fullName evidence="1">Uncharacterized protein</fullName>
    </submittedName>
</protein>